<sequence>MKTLESLDALIIDASLQQAKGKKKSLVQRIQVLLDKTDETSSKIESLRDKC</sequence>
<comment type="caution">
    <text evidence="1">The sequence shown here is derived from an EMBL/GenBank/DDBJ whole genome shotgun (WGS) entry which is preliminary data.</text>
</comment>
<gene>
    <name evidence="1" type="ORF">PEVE_00022237</name>
</gene>
<name>A0ABN8SJC6_9CNID</name>
<proteinExistence type="predicted"/>
<dbReference type="EMBL" id="CALNXI010002976">
    <property type="protein sequence ID" value="CAH3191674.1"/>
    <property type="molecule type" value="Genomic_DNA"/>
</dbReference>
<dbReference type="Gene3D" id="1.20.58.120">
    <property type="entry name" value="BAG domain"/>
    <property type="match status" value="1"/>
</dbReference>
<evidence type="ECO:0000313" key="2">
    <source>
        <dbReference type="Proteomes" id="UP001159427"/>
    </source>
</evidence>
<dbReference type="InterPro" id="IPR036533">
    <property type="entry name" value="BAG_dom_sf"/>
</dbReference>
<dbReference type="Proteomes" id="UP001159427">
    <property type="component" value="Unassembled WGS sequence"/>
</dbReference>
<organism evidence="1 2">
    <name type="scientific">Porites evermanni</name>
    <dbReference type="NCBI Taxonomy" id="104178"/>
    <lineage>
        <taxon>Eukaryota</taxon>
        <taxon>Metazoa</taxon>
        <taxon>Cnidaria</taxon>
        <taxon>Anthozoa</taxon>
        <taxon>Hexacorallia</taxon>
        <taxon>Scleractinia</taxon>
        <taxon>Fungiina</taxon>
        <taxon>Poritidae</taxon>
        <taxon>Porites</taxon>
    </lineage>
</organism>
<accession>A0ABN8SJC6</accession>
<dbReference type="SUPFAM" id="SSF63491">
    <property type="entry name" value="BAG domain"/>
    <property type="match status" value="1"/>
</dbReference>
<evidence type="ECO:0000313" key="1">
    <source>
        <dbReference type="EMBL" id="CAH3191674.1"/>
    </source>
</evidence>
<reference evidence="1 2" key="1">
    <citation type="submission" date="2022-05" db="EMBL/GenBank/DDBJ databases">
        <authorList>
            <consortium name="Genoscope - CEA"/>
            <person name="William W."/>
        </authorList>
    </citation>
    <scope>NUCLEOTIDE SEQUENCE [LARGE SCALE GENOMIC DNA]</scope>
</reference>
<protein>
    <submittedName>
        <fullName evidence="1">Uncharacterized protein</fullName>
    </submittedName>
</protein>
<keyword evidence="2" id="KW-1185">Reference proteome</keyword>